<organism evidence="1 2">
    <name type="scientific">Rhizoctonia solani</name>
    <dbReference type="NCBI Taxonomy" id="456999"/>
    <lineage>
        <taxon>Eukaryota</taxon>
        <taxon>Fungi</taxon>
        <taxon>Dikarya</taxon>
        <taxon>Basidiomycota</taxon>
        <taxon>Agaricomycotina</taxon>
        <taxon>Agaricomycetes</taxon>
        <taxon>Cantharellales</taxon>
        <taxon>Ceratobasidiaceae</taxon>
        <taxon>Rhizoctonia</taxon>
    </lineage>
</organism>
<gene>
    <name evidence="1" type="ORF">RDB_LOCUS18128</name>
</gene>
<protein>
    <submittedName>
        <fullName evidence="1">Uncharacterized protein</fullName>
    </submittedName>
</protein>
<evidence type="ECO:0000313" key="1">
    <source>
        <dbReference type="EMBL" id="CAE6429570.1"/>
    </source>
</evidence>
<comment type="caution">
    <text evidence="1">The sequence shown here is derived from an EMBL/GenBank/DDBJ whole genome shotgun (WGS) entry which is preliminary data.</text>
</comment>
<evidence type="ECO:0000313" key="2">
    <source>
        <dbReference type="Proteomes" id="UP000663850"/>
    </source>
</evidence>
<sequence>MPRDATYVPSNSAGSARSELDHWSEAGSVDTVVHSGSFGHRGDGLLVDGFPCETPAKLKQLLKPHENSGLIPIHNYERRKKWWRAQCIHYCIRVPANATIDTYRAYLGNAIPHQVELKRPREHIVLEEQLNQAYRNAKAQGKGEVDLTPTLSSKRHATEIWDRAVEENKRICVAERLPNSLTHTPFDLDVPRFNYLDVLRQHELNRFIGTYNLKLDETSPTTRPGHTPTLVIAAGFDHLRFEGFIKLPSIMACALVFELGTFSQQAERRCITIRFKWRGKATNKQISIPDPSQVGQLTLDIEHRRLKGLIDGPVQARFKGARINLAQRELPHRWEDLDVASN</sequence>
<dbReference type="EMBL" id="CAJMWZ010000973">
    <property type="protein sequence ID" value="CAE6429570.1"/>
    <property type="molecule type" value="Genomic_DNA"/>
</dbReference>
<dbReference type="AlphaFoldDB" id="A0A8H2XKY3"/>
<reference evidence="1" key="1">
    <citation type="submission" date="2021-01" db="EMBL/GenBank/DDBJ databases">
        <authorList>
            <person name="Kaushik A."/>
        </authorList>
    </citation>
    <scope>NUCLEOTIDE SEQUENCE</scope>
    <source>
        <strain evidence="1">Type strain: AG8-Rh-89/</strain>
    </source>
</reference>
<accession>A0A8H2XKY3</accession>
<dbReference type="Proteomes" id="UP000663850">
    <property type="component" value="Unassembled WGS sequence"/>
</dbReference>
<proteinExistence type="predicted"/>
<name>A0A8H2XKY3_9AGAM</name>